<dbReference type="InterPro" id="IPR003772">
    <property type="entry name" value="YceD"/>
</dbReference>
<accession>E4RZG6</accession>
<proteinExistence type="predicted"/>
<evidence type="ECO:0000313" key="1">
    <source>
        <dbReference type="EMBL" id="ADQ17390.1"/>
    </source>
</evidence>
<dbReference type="KEGG" id="lby:Lbys_1683"/>
<dbReference type="HOGENOM" id="CLU_094155_0_0_10"/>
<organism evidence="1 2">
    <name type="scientific">Leadbetterella byssophila (strain DSM 17132 / JCM 16389 / KACC 11308 / NBRC 106382 / 4M15)</name>
    <dbReference type="NCBI Taxonomy" id="649349"/>
    <lineage>
        <taxon>Bacteria</taxon>
        <taxon>Pseudomonadati</taxon>
        <taxon>Bacteroidota</taxon>
        <taxon>Cytophagia</taxon>
        <taxon>Cytophagales</taxon>
        <taxon>Leadbetterellaceae</taxon>
        <taxon>Leadbetterella</taxon>
    </lineage>
</organism>
<dbReference type="RefSeq" id="WP_013408439.1">
    <property type="nucleotide sequence ID" value="NC_014655.1"/>
</dbReference>
<keyword evidence="2" id="KW-1185">Reference proteome</keyword>
<evidence type="ECO:0008006" key="3">
    <source>
        <dbReference type="Google" id="ProtNLM"/>
    </source>
</evidence>
<gene>
    <name evidence="1" type="ordered locus">Lbys_1683</name>
</gene>
<dbReference type="eggNOG" id="COG1399">
    <property type="taxonomic scope" value="Bacteria"/>
</dbReference>
<dbReference type="STRING" id="649349.Lbys_1683"/>
<evidence type="ECO:0000313" key="2">
    <source>
        <dbReference type="Proteomes" id="UP000007435"/>
    </source>
</evidence>
<protein>
    <recommendedName>
        <fullName evidence="3">DUF177 domain-containing protein</fullName>
    </recommendedName>
</protein>
<name>E4RZG6_LEAB4</name>
<dbReference type="AlphaFoldDB" id="E4RZG6"/>
<reference key="1">
    <citation type="submission" date="2010-11" db="EMBL/GenBank/DDBJ databases">
        <title>The complete genome of Leadbetterella byssophila DSM 17132.</title>
        <authorList>
            <consortium name="US DOE Joint Genome Institute (JGI-PGF)"/>
            <person name="Lucas S."/>
            <person name="Copeland A."/>
            <person name="Lapidus A."/>
            <person name="Glavina del Rio T."/>
            <person name="Dalin E."/>
            <person name="Tice H."/>
            <person name="Bruce D."/>
            <person name="Goodwin L."/>
            <person name="Pitluck S."/>
            <person name="Kyrpides N."/>
            <person name="Mavromatis K."/>
            <person name="Ivanova N."/>
            <person name="Teshima H."/>
            <person name="Brettin T."/>
            <person name="Detter J.C."/>
            <person name="Han C."/>
            <person name="Tapia R."/>
            <person name="Land M."/>
            <person name="Hauser L."/>
            <person name="Markowitz V."/>
            <person name="Cheng J.-F."/>
            <person name="Hugenholtz P."/>
            <person name="Woyke T."/>
            <person name="Wu D."/>
            <person name="Tindall B."/>
            <person name="Pomrenke H.G."/>
            <person name="Brambilla E."/>
            <person name="Klenk H.-P."/>
            <person name="Eisen J.A."/>
        </authorList>
    </citation>
    <scope>NUCLEOTIDE SEQUENCE [LARGE SCALE GENOMIC DNA]</scope>
    <source>
        <strain>DSM 17132</strain>
    </source>
</reference>
<dbReference type="Proteomes" id="UP000007435">
    <property type="component" value="Chromosome"/>
</dbReference>
<dbReference type="Pfam" id="PF02620">
    <property type="entry name" value="YceD"/>
    <property type="match status" value="1"/>
</dbReference>
<dbReference type="EMBL" id="CP002305">
    <property type="protein sequence ID" value="ADQ17390.1"/>
    <property type="molecule type" value="Genomic_DNA"/>
</dbReference>
<reference evidence="1 2" key="2">
    <citation type="journal article" date="2011" name="Stand. Genomic Sci.">
        <title>Complete genome sequence of Leadbetterella byssophila type strain (4M15).</title>
        <authorList>
            <person name="Abt B."/>
            <person name="Teshima H."/>
            <person name="Lucas S."/>
            <person name="Lapidus A."/>
            <person name="Del Rio T.G."/>
            <person name="Nolan M."/>
            <person name="Tice H."/>
            <person name="Cheng J.F."/>
            <person name="Pitluck S."/>
            <person name="Liolios K."/>
            <person name="Pagani I."/>
            <person name="Ivanova N."/>
            <person name="Mavromatis K."/>
            <person name="Pati A."/>
            <person name="Tapia R."/>
            <person name="Han C."/>
            <person name="Goodwin L."/>
            <person name="Chen A."/>
            <person name="Palaniappan K."/>
            <person name="Land M."/>
            <person name="Hauser L."/>
            <person name="Chang Y.J."/>
            <person name="Jeffries C.D."/>
            <person name="Rohde M."/>
            <person name="Goker M."/>
            <person name="Tindall B.J."/>
            <person name="Detter J.C."/>
            <person name="Woyke T."/>
            <person name="Bristow J."/>
            <person name="Eisen J.A."/>
            <person name="Markowitz V."/>
            <person name="Hugenholtz P."/>
            <person name="Klenk H.P."/>
            <person name="Kyrpides N.C."/>
        </authorList>
    </citation>
    <scope>NUCLEOTIDE SEQUENCE [LARGE SCALE GENOMIC DNA]</scope>
    <source>
        <strain evidence="2">DSM 17132 / JCM 16389 / KACC 11308 / NBRC 106382 / 4M15</strain>
    </source>
</reference>
<sequence>MKSVNKEISKYDILIHGLEDKTYTYEFEGNDDFFREFEQEIIEGGTFKVKVTLDKNATFIKVTLDIKSKLRLECDRSLETFEEEFNSEAVHIYKYGSVAEEMTEEMEVIPFGTPKLNLAQLIFEYILLQVPVKKLHPRFRTEDGDEEGTMVYIDPSFQKEEQEEIQDPRWAALINLKQISESNGTS</sequence>